<dbReference type="AlphaFoldDB" id="A0A0D2PDJ0"/>
<dbReference type="EMBL" id="KN817520">
    <property type="protein sequence ID" value="KJA28934.1"/>
    <property type="molecule type" value="Genomic_DNA"/>
</dbReference>
<name>A0A0D2PDJ0_HYPSF</name>
<protein>
    <submittedName>
        <fullName evidence="2">Uncharacterized protein</fullName>
    </submittedName>
</protein>
<keyword evidence="1" id="KW-1133">Transmembrane helix</keyword>
<keyword evidence="3" id="KW-1185">Reference proteome</keyword>
<reference evidence="3" key="1">
    <citation type="submission" date="2014-04" db="EMBL/GenBank/DDBJ databases">
        <title>Evolutionary Origins and Diversification of the Mycorrhizal Mutualists.</title>
        <authorList>
            <consortium name="DOE Joint Genome Institute"/>
            <consortium name="Mycorrhizal Genomics Consortium"/>
            <person name="Kohler A."/>
            <person name="Kuo A."/>
            <person name="Nagy L.G."/>
            <person name="Floudas D."/>
            <person name="Copeland A."/>
            <person name="Barry K.W."/>
            <person name="Cichocki N."/>
            <person name="Veneault-Fourrey C."/>
            <person name="LaButti K."/>
            <person name="Lindquist E.A."/>
            <person name="Lipzen A."/>
            <person name="Lundell T."/>
            <person name="Morin E."/>
            <person name="Murat C."/>
            <person name="Riley R."/>
            <person name="Ohm R."/>
            <person name="Sun H."/>
            <person name="Tunlid A."/>
            <person name="Henrissat B."/>
            <person name="Grigoriev I.V."/>
            <person name="Hibbett D.S."/>
            <person name="Martin F."/>
        </authorList>
    </citation>
    <scope>NUCLEOTIDE SEQUENCE [LARGE SCALE GENOMIC DNA]</scope>
    <source>
        <strain evidence="3">FD-334 SS-4</strain>
    </source>
</reference>
<sequence>MTPHLKPGVNDSLQYAFKNIDQAHFCVVYFNGCFAILIGRYILDACFRYHQAVTVVSATRGEWWPWNTIGTEQLKGSLTMGWRGGSCL</sequence>
<feature type="transmembrane region" description="Helical" evidence="1">
    <location>
        <begin position="22"/>
        <end position="43"/>
    </location>
</feature>
<keyword evidence="1" id="KW-0472">Membrane</keyword>
<evidence type="ECO:0000256" key="1">
    <source>
        <dbReference type="SAM" id="Phobius"/>
    </source>
</evidence>
<dbReference type="Proteomes" id="UP000054270">
    <property type="component" value="Unassembled WGS sequence"/>
</dbReference>
<accession>A0A0D2PDJ0</accession>
<evidence type="ECO:0000313" key="3">
    <source>
        <dbReference type="Proteomes" id="UP000054270"/>
    </source>
</evidence>
<proteinExistence type="predicted"/>
<gene>
    <name evidence="2" type="ORF">HYPSUDRAFT_628875</name>
</gene>
<organism evidence="2 3">
    <name type="scientific">Hypholoma sublateritium (strain FD-334 SS-4)</name>
    <dbReference type="NCBI Taxonomy" id="945553"/>
    <lineage>
        <taxon>Eukaryota</taxon>
        <taxon>Fungi</taxon>
        <taxon>Dikarya</taxon>
        <taxon>Basidiomycota</taxon>
        <taxon>Agaricomycotina</taxon>
        <taxon>Agaricomycetes</taxon>
        <taxon>Agaricomycetidae</taxon>
        <taxon>Agaricales</taxon>
        <taxon>Agaricineae</taxon>
        <taxon>Strophariaceae</taxon>
        <taxon>Hypholoma</taxon>
    </lineage>
</organism>
<evidence type="ECO:0000313" key="2">
    <source>
        <dbReference type="EMBL" id="KJA28934.1"/>
    </source>
</evidence>
<keyword evidence="1" id="KW-0812">Transmembrane</keyword>